<dbReference type="Pfam" id="PF13545">
    <property type="entry name" value="HTH_Crp_2"/>
    <property type="match status" value="1"/>
</dbReference>
<keyword evidence="6" id="KW-0614">Plasmid</keyword>
<dbReference type="KEGG" id="same:SAMCFNEI73_pC1712"/>
<evidence type="ECO:0000256" key="2">
    <source>
        <dbReference type="ARBA" id="ARBA00023125"/>
    </source>
</evidence>
<organism evidence="6 7">
    <name type="scientific">Sinorhizobium americanum</name>
    <dbReference type="NCBI Taxonomy" id="194963"/>
    <lineage>
        <taxon>Bacteria</taxon>
        <taxon>Pseudomonadati</taxon>
        <taxon>Pseudomonadota</taxon>
        <taxon>Alphaproteobacteria</taxon>
        <taxon>Hyphomicrobiales</taxon>
        <taxon>Rhizobiaceae</taxon>
        <taxon>Sinorhizobium/Ensifer group</taxon>
        <taxon>Sinorhizobium</taxon>
    </lineage>
</organism>
<geneLocation type="plasmid" evidence="6 7">
    <name>C</name>
</geneLocation>
<dbReference type="InterPro" id="IPR036390">
    <property type="entry name" value="WH_DNA-bd_sf"/>
</dbReference>
<keyword evidence="7" id="KW-1185">Reference proteome</keyword>
<dbReference type="InterPro" id="IPR018490">
    <property type="entry name" value="cNMP-bd_dom_sf"/>
</dbReference>
<feature type="domain" description="HTH crp-type" evidence="5">
    <location>
        <begin position="119"/>
        <end position="191"/>
    </location>
</feature>
<keyword evidence="3" id="KW-0804">Transcription</keyword>
<dbReference type="Gene3D" id="2.60.120.10">
    <property type="entry name" value="Jelly Rolls"/>
    <property type="match status" value="1"/>
</dbReference>
<gene>
    <name evidence="6" type="ORF">SAMCFNEI73_pC1712</name>
</gene>
<dbReference type="SMART" id="SM00419">
    <property type="entry name" value="HTH_CRP"/>
    <property type="match status" value="1"/>
</dbReference>
<dbReference type="GO" id="GO:0003677">
    <property type="term" value="F:DNA binding"/>
    <property type="evidence" value="ECO:0007669"/>
    <property type="project" value="UniProtKB-KW"/>
</dbReference>
<dbReference type="EMBL" id="CP013110">
    <property type="protein sequence ID" value="APG95416.1"/>
    <property type="molecule type" value="Genomic_DNA"/>
</dbReference>
<accession>A0A1L3LZF1</accession>
<dbReference type="InterPro" id="IPR014710">
    <property type="entry name" value="RmlC-like_jellyroll"/>
</dbReference>
<feature type="domain" description="Cyclic nucleotide-binding" evidence="4">
    <location>
        <begin position="1"/>
        <end position="84"/>
    </location>
</feature>
<evidence type="ECO:0000256" key="1">
    <source>
        <dbReference type="ARBA" id="ARBA00023015"/>
    </source>
</evidence>
<dbReference type="PANTHER" id="PTHR24567">
    <property type="entry name" value="CRP FAMILY TRANSCRIPTIONAL REGULATORY PROTEIN"/>
    <property type="match status" value="1"/>
</dbReference>
<dbReference type="PRINTS" id="PR00103">
    <property type="entry name" value="CAMPKINASE"/>
</dbReference>
<dbReference type="CDD" id="cd00038">
    <property type="entry name" value="CAP_ED"/>
    <property type="match status" value="1"/>
</dbReference>
<dbReference type="InterPro" id="IPR050397">
    <property type="entry name" value="Env_Response_Regulators"/>
</dbReference>
<keyword evidence="2" id="KW-0238">DNA-binding</keyword>
<dbReference type="GO" id="GO:0003700">
    <property type="term" value="F:DNA-binding transcription factor activity"/>
    <property type="evidence" value="ECO:0007669"/>
    <property type="project" value="TreeGrafter"/>
</dbReference>
<dbReference type="Proteomes" id="UP000182306">
    <property type="component" value="Plasmid C"/>
</dbReference>
<evidence type="ECO:0000256" key="3">
    <source>
        <dbReference type="ARBA" id="ARBA00023163"/>
    </source>
</evidence>
<protein>
    <submittedName>
        <fullName evidence="6">Transcriptional regulator, Crp/Fnr family</fullName>
    </submittedName>
</protein>
<proteinExistence type="predicted"/>
<keyword evidence="1" id="KW-0805">Transcription regulation</keyword>
<evidence type="ECO:0000313" key="6">
    <source>
        <dbReference type="EMBL" id="APG95416.1"/>
    </source>
</evidence>
<evidence type="ECO:0000259" key="5">
    <source>
        <dbReference type="PROSITE" id="PS51063"/>
    </source>
</evidence>
<sequence>MYLRSVKPGQIVVEQGERTDDLYIVFSGRLLGLLLSANGKEVAFTEIGRASYFGELAALDGQPRSITVSALSESQLGVMHASMFCGWIEREPRIGFNLARDLAKRNRTLTERIFGLVVHDVDKRVRVLLSRLAQSTGQLRPGGVLEPAPTHDAIATYVGANREAVSRVIARLSSDGMIEAGRRRIVFHNIDALLSGL</sequence>
<dbReference type="GO" id="GO:0005829">
    <property type="term" value="C:cytosol"/>
    <property type="evidence" value="ECO:0007669"/>
    <property type="project" value="TreeGrafter"/>
</dbReference>
<evidence type="ECO:0000313" key="7">
    <source>
        <dbReference type="Proteomes" id="UP000182306"/>
    </source>
</evidence>
<reference evidence="6 7" key="1">
    <citation type="submission" date="2015-10" db="EMBL/GenBank/DDBJ databases">
        <title>Genomic differences between typical nodule nitrogen-fixing rhizobial strains and those coming from bean seeds.</title>
        <authorList>
            <person name="Peralta H."/>
            <person name="Aguilar-Vera A."/>
            <person name="Diaz R."/>
            <person name="Mora Y."/>
            <person name="Martinez-Batallar G."/>
            <person name="Salazar E."/>
            <person name="Vargas-Lagunas C."/>
            <person name="Encarnacion S."/>
            <person name="Girard L."/>
            <person name="Mora J."/>
        </authorList>
    </citation>
    <scope>NUCLEOTIDE SEQUENCE [LARGE SCALE GENOMIC DNA]</scope>
    <source>
        <strain evidence="6 7">CFNEI 73</strain>
        <plasmid evidence="6 7">C</plasmid>
    </source>
</reference>
<dbReference type="Pfam" id="PF00027">
    <property type="entry name" value="cNMP_binding"/>
    <property type="match status" value="1"/>
</dbReference>
<evidence type="ECO:0000259" key="4">
    <source>
        <dbReference type="PROSITE" id="PS50042"/>
    </source>
</evidence>
<dbReference type="SMART" id="SM00100">
    <property type="entry name" value="cNMP"/>
    <property type="match status" value="1"/>
</dbReference>
<dbReference type="AlphaFoldDB" id="A0A1L3LZF1"/>
<dbReference type="SUPFAM" id="SSF51206">
    <property type="entry name" value="cAMP-binding domain-like"/>
    <property type="match status" value="1"/>
</dbReference>
<dbReference type="InterPro" id="IPR012318">
    <property type="entry name" value="HTH_CRP"/>
</dbReference>
<dbReference type="PROSITE" id="PS50042">
    <property type="entry name" value="CNMP_BINDING_3"/>
    <property type="match status" value="1"/>
</dbReference>
<dbReference type="PROSITE" id="PS51063">
    <property type="entry name" value="HTH_CRP_2"/>
    <property type="match status" value="1"/>
</dbReference>
<dbReference type="InterPro" id="IPR000595">
    <property type="entry name" value="cNMP-bd_dom"/>
</dbReference>
<dbReference type="SUPFAM" id="SSF46785">
    <property type="entry name" value="Winged helix' DNA-binding domain"/>
    <property type="match status" value="1"/>
</dbReference>
<dbReference type="PANTHER" id="PTHR24567:SF74">
    <property type="entry name" value="HTH-TYPE TRANSCRIPTIONAL REGULATOR ARCR"/>
    <property type="match status" value="1"/>
</dbReference>
<name>A0A1L3LZF1_9HYPH</name>